<keyword evidence="9 12" id="KW-1133">Transmembrane helix</keyword>
<evidence type="ECO:0000256" key="5">
    <source>
        <dbReference type="ARBA" id="ARBA00022692"/>
    </source>
</evidence>
<keyword evidence="3" id="KW-1003">Cell membrane</keyword>
<dbReference type="AlphaFoldDB" id="A0A841HMB2"/>
<evidence type="ECO:0000256" key="11">
    <source>
        <dbReference type="ARBA" id="ARBA00023136"/>
    </source>
</evidence>
<keyword evidence="15" id="KW-1185">Reference proteome</keyword>
<feature type="transmembrane region" description="Helical" evidence="12">
    <location>
        <begin position="30"/>
        <end position="58"/>
    </location>
</feature>
<comment type="subcellular location">
    <subcellularLocation>
        <location evidence="2">Cell membrane</location>
        <topology evidence="2">Multi-pass membrane protein</topology>
    </subcellularLocation>
</comment>
<keyword evidence="4" id="KW-0645">Protease</keyword>
<evidence type="ECO:0000256" key="8">
    <source>
        <dbReference type="ARBA" id="ARBA00022833"/>
    </source>
</evidence>
<proteinExistence type="predicted"/>
<evidence type="ECO:0000256" key="2">
    <source>
        <dbReference type="ARBA" id="ARBA00004651"/>
    </source>
</evidence>
<evidence type="ECO:0000256" key="12">
    <source>
        <dbReference type="SAM" id="Phobius"/>
    </source>
</evidence>
<feature type="transmembrane region" description="Helical" evidence="12">
    <location>
        <begin position="64"/>
        <end position="86"/>
    </location>
</feature>
<keyword evidence="11 12" id="KW-0472">Membrane</keyword>
<name>A0A841HMB2_9GAMM</name>
<keyword evidence="7" id="KW-0378">Hydrolase</keyword>
<evidence type="ECO:0000256" key="1">
    <source>
        <dbReference type="ARBA" id="ARBA00001947"/>
    </source>
</evidence>
<keyword evidence="8" id="KW-0862">Zinc</keyword>
<evidence type="ECO:0000259" key="13">
    <source>
        <dbReference type="Pfam" id="PF01435"/>
    </source>
</evidence>
<dbReference type="GO" id="GO:0004222">
    <property type="term" value="F:metalloendopeptidase activity"/>
    <property type="evidence" value="ECO:0007669"/>
    <property type="project" value="InterPro"/>
</dbReference>
<dbReference type="PANTHER" id="PTHR43221">
    <property type="entry name" value="PROTEASE HTPX"/>
    <property type="match status" value="1"/>
</dbReference>
<dbReference type="InterPro" id="IPR050083">
    <property type="entry name" value="HtpX_protease"/>
</dbReference>
<evidence type="ECO:0000256" key="4">
    <source>
        <dbReference type="ARBA" id="ARBA00022670"/>
    </source>
</evidence>
<dbReference type="RefSeq" id="WP_184332890.1">
    <property type="nucleotide sequence ID" value="NZ_JACHHZ010000003.1"/>
</dbReference>
<keyword evidence="5 12" id="KW-0812">Transmembrane</keyword>
<gene>
    <name evidence="14" type="ORF">HNQ60_002887</name>
</gene>
<feature type="domain" description="Peptidase M48" evidence="13">
    <location>
        <begin position="161"/>
        <end position="338"/>
    </location>
</feature>
<dbReference type="CDD" id="cd07328">
    <property type="entry name" value="M48_Ste24p_like"/>
    <property type="match status" value="1"/>
</dbReference>
<keyword evidence="10" id="KW-0482">Metalloprotease</keyword>
<sequence length="503" mass="56420">MDISDYSTLIGRLEHEADRRPPLYRLKARFVAALGYAPVAVAGLGVLAALGLLIVPLASGGHPAITSGVVFLVSVLVLLAFVRALWVSIELPSGRYLDREEVPALFAAIDEITQKSAGRNSLPAVIDSVTLNREFTVALWQVPTRGVFGACRNHLEIGVPMLAALSTAELKTVLAHEIGHLGGAHDTFSAWIYRQRSVWMEVERKFSAAEGVVERVLAKFYSWYVPYFAAYTFVLAREHEYAADRAAARATNSRVLGRALIKADLMGRFLAEVFWKRLFEQVERLPEPPYLPYSVLPRVFSMAQKEWSRRDWLDQSLRTYPTHEETHPGLGERLTALEVTPELPTQVPDKSALALLGDNATMLLKWCDDEWGNEYLSAWRKRHDALREVRWKIAQYAGTPEEQLKAEDLWEKSALLLDVGQELDAIQTLHLLVGRNDEKFAKAHLLLGRLLLEGGNEHGLENLAEAAHQDPELVAEAGELGYGYLIQRGRKGEAQRFWDRIRA</sequence>
<evidence type="ECO:0000256" key="10">
    <source>
        <dbReference type="ARBA" id="ARBA00023049"/>
    </source>
</evidence>
<evidence type="ECO:0000256" key="9">
    <source>
        <dbReference type="ARBA" id="ARBA00022989"/>
    </source>
</evidence>
<dbReference type="PANTHER" id="PTHR43221:SF1">
    <property type="entry name" value="PROTEASE HTPX"/>
    <property type="match status" value="1"/>
</dbReference>
<dbReference type="Pfam" id="PF01435">
    <property type="entry name" value="Peptidase_M48"/>
    <property type="match status" value="1"/>
</dbReference>
<accession>A0A841HMB2</accession>
<evidence type="ECO:0000313" key="15">
    <source>
        <dbReference type="Proteomes" id="UP000588068"/>
    </source>
</evidence>
<comment type="caution">
    <text evidence="14">The sequence shown here is derived from an EMBL/GenBank/DDBJ whole genome shotgun (WGS) entry which is preliminary data.</text>
</comment>
<evidence type="ECO:0000256" key="3">
    <source>
        <dbReference type="ARBA" id="ARBA00022475"/>
    </source>
</evidence>
<keyword evidence="6" id="KW-0479">Metal-binding</keyword>
<dbReference type="GO" id="GO:0006508">
    <property type="term" value="P:proteolysis"/>
    <property type="evidence" value="ECO:0007669"/>
    <property type="project" value="UniProtKB-KW"/>
</dbReference>
<comment type="cofactor">
    <cofactor evidence="1">
        <name>Zn(2+)</name>
        <dbReference type="ChEBI" id="CHEBI:29105"/>
    </cofactor>
</comment>
<evidence type="ECO:0000256" key="6">
    <source>
        <dbReference type="ARBA" id="ARBA00022723"/>
    </source>
</evidence>
<evidence type="ECO:0000256" key="7">
    <source>
        <dbReference type="ARBA" id="ARBA00022801"/>
    </source>
</evidence>
<dbReference type="GO" id="GO:0046872">
    <property type="term" value="F:metal ion binding"/>
    <property type="evidence" value="ECO:0007669"/>
    <property type="project" value="UniProtKB-KW"/>
</dbReference>
<reference evidence="14 15" key="1">
    <citation type="submission" date="2020-08" db="EMBL/GenBank/DDBJ databases">
        <title>Genomic Encyclopedia of Type Strains, Phase IV (KMG-IV): sequencing the most valuable type-strain genomes for metagenomic binning, comparative biology and taxonomic classification.</title>
        <authorList>
            <person name="Goeker M."/>
        </authorList>
    </citation>
    <scope>NUCLEOTIDE SEQUENCE [LARGE SCALE GENOMIC DNA]</scope>
    <source>
        <strain evidence="14 15">DSM 26723</strain>
    </source>
</reference>
<dbReference type="GO" id="GO:0005886">
    <property type="term" value="C:plasma membrane"/>
    <property type="evidence" value="ECO:0007669"/>
    <property type="project" value="UniProtKB-SubCell"/>
</dbReference>
<organism evidence="14 15">
    <name type="scientific">Povalibacter uvarum</name>
    <dbReference type="NCBI Taxonomy" id="732238"/>
    <lineage>
        <taxon>Bacteria</taxon>
        <taxon>Pseudomonadati</taxon>
        <taxon>Pseudomonadota</taxon>
        <taxon>Gammaproteobacteria</taxon>
        <taxon>Steroidobacterales</taxon>
        <taxon>Steroidobacteraceae</taxon>
        <taxon>Povalibacter</taxon>
    </lineage>
</organism>
<evidence type="ECO:0000313" key="14">
    <source>
        <dbReference type="EMBL" id="MBB6094006.1"/>
    </source>
</evidence>
<dbReference type="Proteomes" id="UP000588068">
    <property type="component" value="Unassembled WGS sequence"/>
</dbReference>
<dbReference type="EMBL" id="JACHHZ010000003">
    <property type="protein sequence ID" value="MBB6094006.1"/>
    <property type="molecule type" value="Genomic_DNA"/>
</dbReference>
<protein>
    <recommendedName>
        <fullName evidence="13">Peptidase M48 domain-containing protein</fullName>
    </recommendedName>
</protein>
<dbReference type="InterPro" id="IPR001915">
    <property type="entry name" value="Peptidase_M48"/>
</dbReference>